<feature type="compositionally biased region" description="Basic and acidic residues" evidence="1">
    <location>
        <begin position="83"/>
        <end position="114"/>
    </location>
</feature>
<organism evidence="2 3">
    <name type="scientific">Linum tenue</name>
    <dbReference type="NCBI Taxonomy" id="586396"/>
    <lineage>
        <taxon>Eukaryota</taxon>
        <taxon>Viridiplantae</taxon>
        <taxon>Streptophyta</taxon>
        <taxon>Embryophyta</taxon>
        <taxon>Tracheophyta</taxon>
        <taxon>Spermatophyta</taxon>
        <taxon>Magnoliopsida</taxon>
        <taxon>eudicotyledons</taxon>
        <taxon>Gunneridae</taxon>
        <taxon>Pentapetalae</taxon>
        <taxon>rosids</taxon>
        <taxon>fabids</taxon>
        <taxon>Malpighiales</taxon>
        <taxon>Linaceae</taxon>
        <taxon>Linum</taxon>
    </lineage>
</organism>
<dbReference type="SUPFAM" id="SSF55008">
    <property type="entry name" value="HMA, heavy metal-associated domain"/>
    <property type="match status" value="1"/>
</dbReference>
<proteinExistence type="predicted"/>
<feature type="compositionally biased region" description="Pro residues" evidence="1">
    <location>
        <begin position="115"/>
        <end position="127"/>
    </location>
</feature>
<dbReference type="Gene3D" id="3.30.70.100">
    <property type="match status" value="1"/>
</dbReference>
<protein>
    <submittedName>
        <fullName evidence="2">Uncharacterized protein</fullName>
    </submittedName>
</protein>
<dbReference type="PANTHER" id="PTHR47005">
    <property type="entry name" value="HEAVY METAL TRANSPORT/DETOXIFICATION SUPERFAMILY PROTEIN"/>
    <property type="match status" value="1"/>
</dbReference>
<sequence>MGGEQKLTTMVIKVDLDCNKCRKKIKKVLCRIPQIQNQVYDDKANLVIISVLCCSPEKVMDKIACKGGESVKGIEIVKPPPPKPKEPENPKEKPKEAEKPKEKPKEAEKPKEKPAGPPPAAKPAPAPEKPKDSNDKPPKTVAFVEPEKPKQPQPAPQPKPGPPPQTDQIPIGMPTPSANPMRYCCRECYEGYGSCYSMPPCYEGYGRPVYDSWGGGGGYRGGGYYASRGECFSDDNPSGCVVM</sequence>
<dbReference type="EMBL" id="CAMGYJ010000006">
    <property type="protein sequence ID" value="CAI0440247.1"/>
    <property type="molecule type" value="Genomic_DNA"/>
</dbReference>
<feature type="region of interest" description="Disordered" evidence="1">
    <location>
        <begin position="73"/>
        <end position="176"/>
    </location>
</feature>
<feature type="compositionally biased region" description="Pro residues" evidence="1">
    <location>
        <begin position="151"/>
        <end position="165"/>
    </location>
</feature>
<name>A0AAV0M0G5_9ROSI</name>
<evidence type="ECO:0000313" key="3">
    <source>
        <dbReference type="Proteomes" id="UP001154282"/>
    </source>
</evidence>
<comment type="caution">
    <text evidence="2">The sequence shown here is derived from an EMBL/GenBank/DDBJ whole genome shotgun (WGS) entry which is preliminary data.</text>
</comment>
<dbReference type="PANTHER" id="PTHR47005:SF5">
    <property type="entry name" value="HEAVY METAL TRANSPORT_DETOXIFICATION SUPERFAMILY PROTEIN"/>
    <property type="match status" value="1"/>
</dbReference>
<evidence type="ECO:0000256" key="1">
    <source>
        <dbReference type="SAM" id="MobiDB-lite"/>
    </source>
</evidence>
<gene>
    <name evidence="2" type="ORF">LITE_LOCUS26459</name>
</gene>
<dbReference type="GO" id="GO:0046872">
    <property type="term" value="F:metal ion binding"/>
    <property type="evidence" value="ECO:0007669"/>
    <property type="project" value="InterPro"/>
</dbReference>
<dbReference type="InterPro" id="IPR036163">
    <property type="entry name" value="HMA_dom_sf"/>
</dbReference>
<feature type="compositionally biased region" description="Basic and acidic residues" evidence="1">
    <location>
        <begin position="128"/>
        <end position="138"/>
    </location>
</feature>
<keyword evidence="3" id="KW-1185">Reference proteome</keyword>
<accession>A0AAV0M0G5</accession>
<dbReference type="AlphaFoldDB" id="A0AAV0M0G5"/>
<evidence type="ECO:0000313" key="2">
    <source>
        <dbReference type="EMBL" id="CAI0440247.1"/>
    </source>
</evidence>
<reference evidence="2" key="1">
    <citation type="submission" date="2022-08" db="EMBL/GenBank/DDBJ databases">
        <authorList>
            <person name="Gutierrez-Valencia J."/>
        </authorList>
    </citation>
    <scope>NUCLEOTIDE SEQUENCE</scope>
</reference>
<dbReference type="Proteomes" id="UP001154282">
    <property type="component" value="Unassembled WGS sequence"/>
</dbReference>